<dbReference type="InterPro" id="IPR036390">
    <property type="entry name" value="WH_DNA-bd_sf"/>
</dbReference>
<dbReference type="Pfam" id="PF24042">
    <property type="entry name" value="DUF7351"/>
    <property type="match status" value="1"/>
</dbReference>
<evidence type="ECO:0000259" key="2">
    <source>
        <dbReference type="Pfam" id="PF24042"/>
    </source>
</evidence>
<proteinExistence type="predicted"/>
<name>A0ABD5RM81_9EURY</name>
<feature type="domain" description="DUF7347" evidence="1">
    <location>
        <begin position="8"/>
        <end position="82"/>
    </location>
</feature>
<evidence type="ECO:0000313" key="4">
    <source>
        <dbReference type="Proteomes" id="UP001596099"/>
    </source>
</evidence>
<dbReference type="InterPro" id="IPR011991">
    <property type="entry name" value="ArsR-like_HTH"/>
</dbReference>
<dbReference type="Gene3D" id="1.10.10.10">
    <property type="entry name" value="Winged helix-like DNA-binding domain superfamily/Winged helix DNA-binding domain"/>
    <property type="match status" value="1"/>
</dbReference>
<dbReference type="InterPro" id="IPR055771">
    <property type="entry name" value="DUF7347"/>
</dbReference>
<reference evidence="3 4" key="1">
    <citation type="journal article" date="2019" name="Int. J. Syst. Evol. Microbiol.">
        <title>The Global Catalogue of Microorganisms (GCM) 10K type strain sequencing project: providing services to taxonomists for standard genome sequencing and annotation.</title>
        <authorList>
            <consortium name="The Broad Institute Genomics Platform"/>
            <consortium name="The Broad Institute Genome Sequencing Center for Infectious Disease"/>
            <person name="Wu L."/>
            <person name="Ma J."/>
        </authorList>
    </citation>
    <scope>NUCLEOTIDE SEQUENCE [LARGE SCALE GENOMIC DNA]</scope>
    <source>
        <strain evidence="3 4">CGMCC 1.12543</strain>
    </source>
</reference>
<accession>A0ABD5RM81</accession>
<dbReference type="InterPro" id="IPR036388">
    <property type="entry name" value="WH-like_DNA-bd_sf"/>
</dbReference>
<evidence type="ECO:0000313" key="3">
    <source>
        <dbReference type="EMBL" id="MFC5971409.1"/>
    </source>
</evidence>
<dbReference type="EMBL" id="JBHSQH010000001">
    <property type="protein sequence ID" value="MFC5971409.1"/>
    <property type="molecule type" value="Genomic_DNA"/>
</dbReference>
<keyword evidence="4" id="KW-1185">Reference proteome</keyword>
<gene>
    <name evidence="3" type="ORF">ACFPYI_08720</name>
</gene>
<dbReference type="CDD" id="cd00090">
    <property type="entry name" value="HTH_ARSR"/>
    <property type="match status" value="1"/>
</dbReference>
<sequence length="285" mass="31402">MSRDSDDPAEAFSALSDPKRVTILRTLWKADGPMGFSELREAVGMRDSGQFNYHLGKLRDRFVVDGDEGYQLSVAGRRVVGALLSGAYTGDESAVSSPLGQPCPSCGGEVTFRYEDDRVWFDCEDCELTATNTIPPGAFAGYDTATYPEVAQRYLRTRIQHLSSGFCTTCEGRVRISVRRVGDIWPEEAGSLDDLPFVVYDCERCGDRATTDLGLALIDRSAVIAFYHDHGVDVRERPLWSFVSLHDSAVDSADPFRASATFREGDGALTLTVDDELTVRGVEHY</sequence>
<dbReference type="AlphaFoldDB" id="A0ABD5RM81"/>
<comment type="caution">
    <text evidence="3">The sequence shown here is derived from an EMBL/GenBank/DDBJ whole genome shotgun (WGS) entry which is preliminary data.</text>
</comment>
<dbReference type="Pfam" id="PF24038">
    <property type="entry name" value="DUF7347"/>
    <property type="match status" value="1"/>
</dbReference>
<feature type="domain" description="DUF7351" evidence="2">
    <location>
        <begin position="101"/>
        <end position="279"/>
    </location>
</feature>
<organism evidence="3 4">
    <name type="scientific">Halomarina salina</name>
    <dbReference type="NCBI Taxonomy" id="1872699"/>
    <lineage>
        <taxon>Archaea</taxon>
        <taxon>Methanobacteriati</taxon>
        <taxon>Methanobacteriota</taxon>
        <taxon>Stenosarchaea group</taxon>
        <taxon>Halobacteria</taxon>
        <taxon>Halobacteriales</taxon>
        <taxon>Natronomonadaceae</taxon>
        <taxon>Halomarina</taxon>
    </lineage>
</organism>
<dbReference type="InterPro" id="IPR055775">
    <property type="entry name" value="DUF7351"/>
</dbReference>
<dbReference type="RefSeq" id="WP_247414306.1">
    <property type="nucleotide sequence ID" value="NZ_JALLGW010000001.1"/>
</dbReference>
<protein>
    <submittedName>
        <fullName evidence="3">ArsR/SmtB family transcription factor</fullName>
    </submittedName>
</protein>
<dbReference type="Proteomes" id="UP001596099">
    <property type="component" value="Unassembled WGS sequence"/>
</dbReference>
<dbReference type="SUPFAM" id="SSF46785">
    <property type="entry name" value="Winged helix' DNA-binding domain"/>
    <property type="match status" value="1"/>
</dbReference>
<evidence type="ECO:0000259" key="1">
    <source>
        <dbReference type="Pfam" id="PF24038"/>
    </source>
</evidence>